<dbReference type="InterPro" id="IPR029044">
    <property type="entry name" value="Nucleotide-diphossugar_trans"/>
</dbReference>
<keyword evidence="3 6" id="KW-0808">Transferase</keyword>
<evidence type="ECO:0000256" key="3">
    <source>
        <dbReference type="ARBA" id="ARBA00022679"/>
    </source>
</evidence>
<reference evidence="8 9" key="1">
    <citation type="journal article" date="2016" name="Nat. Commun.">
        <title>Thousands of microbial genomes shed light on interconnected biogeochemical processes in an aquifer system.</title>
        <authorList>
            <person name="Anantharaman K."/>
            <person name="Brown C.T."/>
            <person name="Hug L.A."/>
            <person name="Sharon I."/>
            <person name="Castelle C.J."/>
            <person name="Probst A.J."/>
            <person name="Thomas B.C."/>
            <person name="Singh A."/>
            <person name="Wilkins M.J."/>
            <person name="Karaoz U."/>
            <person name="Brodie E.L."/>
            <person name="Williams K.H."/>
            <person name="Hubbard S.S."/>
            <person name="Banfield J.F."/>
        </authorList>
    </citation>
    <scope>NUCLEOTIDE SEQUENCE [LARGE SCALE GENOMIC DNA]</scope>
</reference>
<dbReference type="Proteomes" id="UP000176996">
    <property type="component" value="Unassembled WGS sequence"/>
</dbReference>
<keyword evidence="4 6" id="KW-0548">Nucleotidyltransferase</keyword>
<name>A0A1F6BY08_9BACT</name>
<dbReference type="EC" id="2.7.7.9" evidence="2 6"/>
<dbReference type="GO" id="GO:0006011">
    <property type="term" value="P:UDP-alpha-D-glucose metabolic process"/>
    <property type="evidence" value="ECO:0007669"/>
    <property type="project" value="InterPro"/>
</dbReference>
<evidence type="ECO:0000256" key="2">
    <source>
        <dbReference type="ARBA" id="ARBA00012415"/>
    </source>
</evidence>
<dbReference type="CDD" id="cd02541">
    <property type="entry name" value="UGPase_prokaryotic"/>
    <property type="match status" value="1"/>
</dbReference>
<accession>A0A1F6BY08</accession>
<dbReference type="Pfam" id="PF00483">
    <property type="entry name" value="NTP_transferase"/>
    <property type="match status" value="1"/>
</dbReference>
<gene>
    <name evidence="8" type="ORF">A3A21_03735</name>
</gene>
<evidence type="ECO:0000313" key="9">
    <source>
        <dbReference type="Proteomes" id="UP000176996"/>
    </source>
</evidence>
<dbReference type="PANTHER" id="PTHR43197">
    <property type="entry name" value="UTP--GLUCOSE-1-PHOSPHATE URIDYLYLTRANSFERASE"/>
    <property type="match status" value="1"/>
</dbReference>
<organism evidence="8 9">
    <name type="scientific">Candidatus Jorgensenbacteria bacterium RIFCSPLOWO2_01_FULL_45_25b</name>
    <dbReference type="NCBI Taxonomy" id="1798471"/>
    <lineage>
        <taxon>Bacteria</taxon>
        <taxon>Candidatus Joergenseniibacteriota</taxon>
    </lineage>
</organism>
<evidence type="ECO:0000256" key="4">
    <source>
        <dbReference type="ARBA" id="ARBA00022695"/>
    </source>
</evidence>
<proteinExistence type="inferred from homology"/>
<dbReference type="PANTHER" id="PTHR43197:SF1">
    <property type="entry name" value="UTP--GLUCOSE-1-PHOSPHATE URIDYLYLTRANSFERASE"/>
    <property type="match status" value="1"/>
</dbReference>
<evidence type="ECO:0000259" key="7">
    <source>
        <dbReference type="Pfam" id="PF00483"/>
    </source>
</evidence>
<dbReference type="NCBIfam" id="TIGR01099">
    <property type="entry name" value="galU"/>
    <property type="match status" value="1"/>
</dbReference>
<sequence length="288" mass="31683">MITKAIIPVAGLGTRFLPATKAQPKEMLAIVDKPVIQYLVEEAVASGITDIIFVTGRSKRAIEDHFDYAPELEQVLEEKGKKDLLALVRQISDMARFSYVRQKEPRGDGDAILSALHLVGDEPVAVLFGDDIVDSKEPCLKQLISVFERYGNSVVALDRVGKKDVGKFGVVDAVSLGDGVYEVKDLIEKPKPEEAPSDLAIVGKYIVTPEVLSVLSKIQKPKGEELRLADALKIVSQKGGLHGLEFEGTRYDCGSKIGFLKATVEFGLKHKEIQEEFSMYLRGRAQEK</sequence>
<evidence type="ECO:0000256" key="5">
    <source>
        <dbReference type="ARBA" id="ARBA00048128"/>
    </source>
</evidence>
<protein>
    <recommendedName>
        <fullName evidence="2 6">UTP--glucose-1-phosphate uridylyltransferase</fullName>
        <ecNumber evidence="2 6">2.7.7.9</ecNumber>
    </recommendedName>
    <alternativeName>
        <fullName evidence="6">UDP-glucose pyrophosphorylase</fullName>
    </alternativeName>
</protein>
<dbReference type="STRING" id="1798471.A3A21_03735"/>
<comment type="catalytic activity">
    <reaction evidence="5 6">
        <text>alpha-D-glucose 1-phosphate + UTP + H(+) = UDP-alpha-D-glucose + diphosphate</text>
        <dbReference type="Rhea" id="RHEA:19889"/>
        <dbReference type="ChEBI" id="CHEBI:15378"/>
        <dbReference type="ChEBI" id="CHEBI:33019"/>
        <dbReference type="ChEBI" id="CHEBI:46398"/>
        <dbReference type="ChEBI" id="CHEBI:58601"/>
        <dbReference type="ChEBI" id="CHEBI:58885"/>
        <dbReference type="EC" id="2.7.7.9"/>
    </reaction>
</comment>
<dbReference type="GO" id="GO:0003983">
    <property type="term" value="F:UTP:glucose-1-phosphate uridylyltransferase activity"/>
    <property type="evidence" value="ECO:0007669"/>
    <property type="project" value="UniProtKB-EC"/>
</dbReference>
<feature type="domain" description="Nucleotidyl transferase" evidence="7">
    <location>
        <begin position="4"/>
        <end position="263"/>
    </location>
</feature>
<dbReference type="InterPro" id="IPR005771">
    <property type="entry name" value="GalU_uridylyltTrfase_bac/arc"/>
</dbReference>
<evidence type="ECO:0000313" key="8">
    <source>
        <dbReference type="EMBL" id="OGG41693.1"/>
    </source>
</evidence>
<dbReference type="EMBL" id="MFKK01000010">
    <property type="protein sequence ID" value="OGG41693.1"/>
    <property type="molecule type" value="Genomic_DNA"/>
</dbReference>
<comment type="caution">
    <text evidence="8">The sequence shown here is derived from an EMBL/GenBank/DDBJ whole genome shotgun (WGS) entry which is preliminary data.</text>
</comment>
<evidence type="ECO:0000256" key="1">
    <source>
        <dbReference type="ARBA" id="ARBA00006890"/>
    </source>
</evidence>
<comment type="similarity">
    <text evidence="1 6">Belongs to the UDPGP type 2 family.</text>
</comment>
<dbReference type="Gene3D" id="3.90.550.10">
    <property type="entry name" value="Spore Coat Polysaccharide Biosynthesis Protein SpsA, Chain A"/>
    <property type="match status" value="1"/>
</dbReference>
<evidence type="ECO:0000256" key="6">
    <source>
        <dbReference type="RuleBase" id="RU361259"/>
    </source>
</evidence>
<dbReference type="SUPFAM" id="SSF53448">
    <property type="entry name" value="Nucleotide-diphospho-sugar transferases"/>
    <property type="match status" value="1"/>
</dbReference>
<dbReference type="AlphaFoldDB" id="A0A1F6BY08"/>
<dbReference type="InterPro" id="IPR005835">
    <property type="entry name" value="NTP_transferase_dom"/>
</dbReference>